<keyword evidence="6 7" id="KW-0482">Metalloprotease</keyword>
<name>A0A9W8IH85_9FUNG</name>
<evidence type="ECO:0000313" key="10">
    <source>
        <dbReference type="Proteomes" id="UP001139887"/>
    </source>
</evidence>
<dbReference type="InterPro" id="IPR045090">
    <property type="entry name" value="Pept_M3A_M3B"/>
</dbReference>
<dbReference type="Gene3D" id="1.10.1370.10">
    <property type="entry name" value="Neurolysin, domain 3"/>
    <property type="match status" value="1"/>
</dbReference>
<dbReference type="CDD" id="cd06455">
    <property type="entry name" value="M3A_TOP"/>
    <property type="match status" value="1"/>
</dbReference>
<evidence type="ECO:0000256" key="6">
    <source>
        <dbReference type="ARBA" id="ARBA00023049"/>
    </source>
</evidence>
<dbReference type="InterPro" id="IPR001567">
    <property type="entry name" value="Pept_M3A_M3B_dom"/>
</dbReference>
<dbReference type="AlphaFoldDB" id="A0A9W8IH85"/>
<comment type="caution">
    <text evidence="9">The sequence shown here is derived from an EMBL/GenBank/DDBJ whole genome shotgun (WGS) entry which is preliminary data.</text>
</comment>
<evidence type="ECO:0000256" key="1">
    <source>
        <dbReference type="ARBA" id="ARBA00006040"/>
    </source>
</evidence>
<comment type="similarity">
    <text evidence="1 7">Belongs to the peptidase M3 family.</text>
</comment>
<evidence type="ECO:0000256" key="2">
    <source>
        <dbReference type="ARBA" id="ARBA00022670"/>
    </source>
</evidence>
<proteinExistence type="inferred from homology"/>
<dbReference type="Pfam" id="PF01432">
    <property type="entry name" value="Peptidase_M3"/>
    <property type="match status" value="1"/>
</dbReference>
<keyword evidence="10" id="KW-1185">Reference proteome</keyword>
<gene>
    <name evidence="9" type="primary">PRD1_3</name>
    <name evidence="9" type="ORF">IWW36_001138</name>
</gene>
<dbReference type="SUPFAM" id="SSF55486">
    <property type="entry name" value="Metalloproteases ('zincins'), catalytic domain"/>
    <property type="match status" value="1"/>
</dbReference>
<dbReference type="EMBL" id="JANBUW010000013">
    <property type="protein sequence ID" value="KAJ2851371.1"/>
    <property type="molecule type" value="Genomic_DNA"/>
</dbReference>
<keyword evidence="3 7" id="KW-0479">Metal-binding</keyword>
<dbReference type="GO" id="GO:0006508">
    <property type="term" value="P:proteolysis"/>
    <property type="evidence" value="ECO:0007669"/>
    <property type="project" value="UniProtKB-KW"/>
</dbReference>
<sequence length="553" mass="63851">MEALEYEDRRFVEVFVRQFERSGVLLSERDSKQLATINARMHEIEFEFYTNSSEQEYHIFFTKAELEGVPKEFFYDRTPIYQNGIETYAVSARHQDCADVLNYAVNEDVRKRIFVANGTMCSENIYLLQEAIKQRQRMASLLGYSTFAEYMLSTQLAQTPTAVYKLETELRDRLQDVIYNEIECLKQLKAGHMDALGKPFSDFYDWDYSFYANRLTQSKYNIAHSDIREYLPLSNVLKGVLDLYADLLGLKIVKVEAPETWHDSVLMYKVWDVCQNELIGFAYLDLFTRSGKYNGAAVWPVRPGFRREDGTLVLPVAAMVANFAHPTANSPTLLNHSDVKLLLYQFGHLFHNICSKTKWSQFHGTACKETDYVEAPSQMMENWAWEPSFLQKIAKHYQTNQPISKKMMENLVASRKCELGAEKIGQVFLGLFDMYIHDNHDYSQNVAELYNSLQKDILLSNLGDTEVFKVATQLHLMSGYAGTYYAYLWGEVIAADMFASRFKKDGINNCKTGMDFRREILQPGGSRDGYVSLEKFLGRKPNFDAFFKMISSV</sequence>
<evidence type="ECO:0000256" key="4">
    <source>
        <dbReference type="ARBA" id="ARBA00022801"/>
    </source>
</evidence>
<organism evidence="9 10">
    <name type="scientific">Coemansia brasiliensis</name>
    <dbReference type="NCBI Taxonomy" id="2650707"/>
    <lineage>
        <taxon>Eukaryota</taxon>
        <taxon>Fungi</taxon>
        <taxon>Fungi incertae sedis</taxon>
        <taxon>Zoopagomycota</taxon>
        <taxon>Kickxellomycotina</taxon>
        <taxon>Kickxellomycetes</taxon>
        <taxon>Kickxellales</taxon>
        <taxon>Kickxellaceae</taxon>
        <taxon>Coemansia</taxon>
    </lineage>
</organism>
<evidence type="ECO:0000256" key="3">
    <source>
        <dbReference type="ARBA" id="ARBA00022723"/>
    </source>
</evidence>
<protein>
    <submittedName>
        <fullName evidence="9">Metalloendopeptidase</fullName>
        <ecNumber evidence="9">3.4.24.37</ecNumber>
    </submittedName>
</protein>
<dbReference type="InterPro" id="IPR024079">
    <property type="entry name" value="MetalloPept_cat_dom_sf"/>
</dbReference>
<feature type="domain" description="Peptidase M3A/M3B catalytic" evidence="8">
    <location>
        <begin position="101"/>
        <end position="548"/>
    </location>
</feature>
<dbReference type="PANTHER" id="PTHR11804:SF84">
    <property type="entry name" value="SACCHAROLYSIN"/>
    <property type="match status" value="1"/>
</dbReference>
<dbReference type="OrthoDB" id="534666at2759"/>
<keyword evidence="5 7" id="KW-0862">Zinc</keyword>
<reference evidence="9" key="1">
    <citation type="submission" date="2022-07" db="EMBL/GenBank/DDBJ databases">
        <title>Phylogenomic reconstructions and comparative analyses of Kickxellomycotina fungi.</title>
        <authorList>
            <person name="Reynolds N.K."/>
            <person name="Stajich J.E."/>
            <person name="Barry K."/>
            <person name="Grigoriev I.V."/>
            <person name="Crous P."/>
            <person name="Smith M.E."/>
        </authorList>
    </citation>
    <scope>NUCLEOTIDE SEQUENCE</scope>
    <source>
        <strain evidence="9">NRRL 1566</strain>
    </source>
</reference>
<dbReference type="PANTHER" id="PTHR11804">
    <property type="entry name" value="PROTEASE M3 THIMET OLIGOPEPTIDASE-RELATED"/>
    <property type="match status" value="1"/>
</dbReference>
<dbReference type="InterPro" id="IPR024077">
    <property type="entry name" value="Neurolysin/TOP_dom2"/>
</dbReference>
<dbReference type="FunFam" id="3.40.390.10:FF:000074">
    <property type="entry name" value="Metalloprotease"/>
    <property type="match status" value="1"/>
</dbReference>
<evidence type="ECO:0000259" key="8">
    <source>
        <dbReference type="Pfam" id="PF01432"/>
    </source>
</evidence>
<keyword evidence="4 7" id="KW-0378">Hydrolase</keyword>
<comment type="cofactor">
    <cofactor evidence="7">
        <name>Zn(2+)</name>
        <dbReference type="ChEBI" id="CHEBI:29105"/>
    </cofactor>
    <text evidence="7">Binds 1 zinc ion.</text>
</comment>
<dbReference type="EC" id="3.4.24.37" evidence="9"/>
<evidence type="ECO:0000313" key="9">
    <source>
        <dbReference type="EMBL" id="KAJ2851371.1"/>
    </source>
</evidence>
<dbReference type="GO" id="GO:0005758">
    <property type="term" value="C:mitochondrial intermembrane space"/>
    <property type="evidence" value="ECO:0007669"/>
    <property type="project" value="TreeGrafter"/>
</dbReference>
<dbReference type="Proteomes" id="UP001139887">
    <property type="component" value="Unassembled WGS sequence"/>
</dbReference>
<evidence type="ECO:0000256" key="5">
    <source>
        <dbReference type="ARBA" id="ARBA00022833"/>
    </source>
</evidence>
<keyword evidence="2 7" id="KW-0645">Protease</keyword>
<dbReference type="GO" id="GO:0006518">
    <property type="term" value="P:peptide metabolic process"/>
    <property type="evidence" value="ECO:0007669"/>
    <property type="project" value="TreeGrafter"/>
</dbReference>
<evidence type="ECO:0000256" key="7">
    <source>
        <dbReference type="RuleBase" id="RU003435"/>
    </source>
</evidence>
<dbReference type="GO" id="GO:0004222">
    <property type="term" value="F:metalloendopeptidase activity"/>
    <property type="evidence" value="ECO:0007669"/>
    <property type="project" value="UniProtKB-EC"/>
</dbReference>
<accession>A0A9W8IH85</accession>
<dbReference type="Gene3D" id="3.40.390.10">
    <property type="entry name" value="Collagenase (Catalytic Domain)"/>
    <property type="match status" value="1"/>
</dbReference>
<dbReference type="GO" id="GO:0046872">
    <property type="term" value="F:metal ion binding"/>
    <property type="evidence" value="ECO:0007669"/>
    <property type="project" value="UniProtKB-UniRule"/>
</dbReference>